<feature type="compositionally biased region" description="Polar residues" evidence="1">
    <location>
        <begin position="560"/>
        <end position="570"/>
    </location>
</feature>
<feature type="region of interest" description="Disordered" evidence="1">
    <location>
        <begin position="1040"/>
        <end position="1087"/>
    </location>
</feature>
<feature type="compositionally biased region" description="Low complexity" evidence="1">
    <location>
        <begin position="265"/>
        <end position="279"/>
    </location>
</feature>
<feature type="compositionally biased region" description="Low complexity" evidence="1">
    <location>
        <begin position="289"/>
        <end position="303"/>
    </location>
</feature>
<organism evidence="2 3">
    <name type="scientific">Hypholoma sublateritium (strain FD-334 SS-4)</name>
    <dbReference type="NCBI Taxonomy" id="945553"/>
    <lineage>
        <taxon>Eukaryota</taxon>
        <taxon>Fungi</taxon>
        <taxon>Dikarya</taxon>
        <taxon>Basidiomycota</taxon>
        <taxon>Agaricomycotina</taxon>
        <taxon>Agaricomycetes</taxon>
        <taxon>Agaricomycetidae</taxon>
        <taxon>Agaricales</taxon>
        <taxon>Agaricineae</taxon>
        <taxon>Strophariaceae</taxon>
        <taxon>Hypholoma</taxon>
    </lineage>
</organism>
<feature type="region of interest" description="Disordered" evidence="1">
    <location>
        <begin position="255"/>
        <end position="334"/>
    </location>
</feature>
<feature type="compositionally biased region" description="Acidic residues" evidence="1">
    <location>
        <begin position="511"/>
        <end position="520"/>
    </location>
</feature>
<feature type="region of interest" description="Disordered" evidence="1">
    <location>
        <begin position="375"/>
        <end position="408"/>
    </location>
</feature>
<dbReference type="Proteomes" id="UP000054270">
    <property type="component" value="Unassembled WGS sequence"/>
</dbReference>
<feature type="region of interest" description="Disordered" evidence="1">
    <location>
        <begin position="618"/>
        <end position="639"/>
    </location>
</feature>
<feature type="compositionally biased region" description="Basic and acidic residues" evidence="1">
    <location>
        <begin position="420"/>
        <end position="448"/>
    </location>
</feature>
<feature type="compositionally biased region" description="Basic and acidic residues" evidence="1">
    <location>
        <begin position="535"/>
        <end position="544"/>
    </location>
</feature>
<sequence>MDIDEVVETSDVEELEEELCLRRASSLPLEVEGRAKGPYLEQINSSPPRKRLKVFHEGSRSPPIEPLRRLSVSPSKSMLPNRELQLSQSSSTAYNPSSPRWQSASTRSPSRTSFEDLASPGKQERGSLPHVDYPQAPLSPGPLNQHPAIFLATPTRSPLAALPQYGNQSTPSATPGARRNPSTPSPKTPPYSPPEHQRHLATPNSYLGHKATHTPSLFVNAGAQGTEENGNEQVHDLDNDELLLFTPTEVISAQRQLSPMSPLTQRSLSPLSVRSSPVQNTRNLTPTYGSPMGSLPSSPMPIIRNPPPPAPAPPGPDDNPIDMNHIPEESRYSLRKRNVAQLNPYTVENMRYQRALQSNPEAIVKMKALERLNHHHSGNHYAPDGETQTDLYLDEGAPEDEDAGWGEMERKRLELRANKERRRQERALRQASAEQDKARYPEILRDLTDSDDEEMTALEKEARRAARRKEKEERARLKGKQREGESKLYKKKRFPAPPATPPSRSKSHKEDEDEDVEMVDDAGHAGSSRLPSQNAEDRALHDYFRGYGDSGSDANGVAGPSNNARQSSAPASVHGDVYQDLFGDDMDMQQDDWGVGEFGQDIAARGSSKAPYTIESDAEQAYEGRKPSQVSNKVSDIELDLPPQKERWLRRMLPKGMWHDRGSASAKAKKAKRAERRAQSSIASDGDAAGPLLPGQTRVQKAANPKDIRDIKGDSESESQTEDRRTPTPEPAGRIAAHSTVYESDSGSDAVEILKSYFPPAAQLVEKEQVDYYSEDEIDDQDIQNLFFPTEMSAPVRHVGRSRDESLIDYMLTRCRYIGGERKAQPKPRTAQQGRQDNGPNKPSKYKIDVTTRGARGHGHERQTLLSFNKHQEAKKPQDRTLSRVSSSRSLNEDVEISGHRKNSSHPTSNIHRNAKPHHRTASGHRRSNNANSSKRTSGNTHHIFPDDADGDDDDDDFKAALNPTEEDHMPDVPNEQRLNWKEREKARKKRARMNGIWSNNTAAHKVVSSGIGKTFTTVTIEKEATIQLEKRFQFALAPKNATQAQRDHWSKKFKPPPSPPRRIQKGRSERPAVEDKGGDEEEVVDHLPSRKTEKWVGMGVRVLTSGRNFAASTSIGKGWLYELVNLAAGLQEPARPLSVTLCGFSLDPGVELEAFCEVLPQVTDSFFDFATALPDLDQDMLNTQWASLAHIVSQHISWFLKAGQEQQTTTLRKVVETQIVQIVDRIKGRALKFIDTPAMILGWFSVEMSARLVANTAPPSTLSADKLLKVSSISLMNLLLQFGIDKTMEPIQQKAALDGSEASHYASELWVCLIHVYTTYLPQEVAAKPQTHPLWPVLLEALRLHVDKEILEPAAASETAWFTIYSLCALSQFSAHGTTIGLPRLTAYWDSVLFALKQISLESTPDEKVTKAERRRDAYIATVVKRCLRLHERWGWKLQDPSKLFNELANIFRSRKFCNLRLEKCDFPDFVKLADPTLLSLSDNTDTAFMVFLKLIVRAAREDPIYIARGSSPKVKKWLSIAVPVGDVPLPKHIVKDEIQHTLSMFYNRLAAVAVAVELDPTDYDDRTEKIRHYINFANASPTTRFAIIRALMYWSSIMVARKVKLTPVLGWIEEIATIIGSELKKFPAKSKPPTTDDPKDEGRQGRASAIMFVRLLMGCVRQIFAAHIKARVYPEPSLIVALKPMLTPWSTSEREGPEIKALQEAFGNLGISLFQARALVLPPPSRPPRFAAVNEESQESQDFGMDDLGDLDWDSIALPEALAGTADHAPPDFAAEDKLLLAALKSVQFRWTVIPLLNPRLTPPPDDGILRKAHESESLEPQAEKWHDCLRLLDLKFTNLKVEADEPWTTEDRAMEALLLALISDRVSLEKEYVAHFLSISSLRHPLLHGVSDLPPRSKETGDFSFSPAEFQNVRTLLLKAIFQKVNEVIQKQARGDESVALDAMHFLQMVTTMLSTMRARLTSSTSRRSRK</sequence>
<feature type="region of interest" description="Disordered" evidence="1">
    <location>
        <begin position="420"/>
        <end position="572"/>
    </location>
</feature>
<dbReference type="EMBL" id="KN817594">
    <property type="protein sequence ID" value="KJA18045.1"/>
    <property type="molecule type" value="Genomic_DNA"/>
</dbReference>
<evidence type="ECO:0000313" key="3">
    <source>
        <dbReference type="Proteomes" id="UP000054270"/>
    </source>
</evidence>
<protein>
    <submittedName>
        <fullName evidence="2">Uncharacterized protein</fullName>
    </submittedName>
</protein>
<feature type="compositionally biased region" description="Polar residues" evidence="1">
    <location>
        <begin position="72"/>
        <end position="112"/>
    </location>
</feature>
<reference evidence="3" key="1">
    <citation type="submission" date="2014-04" db="EMBL/GenBank/DDBJ databases">
        <title>Evolutionary Origins and Diversification of the Mycorrhizal Mutualists.</title>
        <authorList>
            <consortium name="DOE Joint Genome Institute"/>
            <consortium name="Mycorrhizal Genomics Consortium"/>
            <person name="Kohler A."/>
            <person name="Kuo A."/>
            <person name="Nagy L.G."/>
            <person name="Floudas D."/>
            <person name="Copeland A."/>
            <person name="Barry K.W."/>
            <person name="Cichocki N."/>
            <person name="Veneault-Fourrey C."/>
            <person name="LaButti K."/>
            <person name="Lindquist E.A."/>
            <person name="Lipzen A."/>
            <person name="Lundell T."/>
            <person name="Morin E."/>
            <person name="Murat C."/>
            <person name="Riley R."/>
            <person name="Ohm R."/>
            <person name="Sun H."/>
            <person name="Tunlid A."/>
            <person name="Henrissat B."/>
            <person name="Grigoriev I.V."/>
            <person name="Hibbett D.S."/>
            <person name="Martin F."/>
        </authorList>
    </citation>
    <scope>NUCLEOTIDE SEQUENCE [LARGE SCALE GENOMIC DNA]</scope>
    <source>
        <strain evidence="3">FD-334 SS-4</strain>
    </source>
</reference>
<evidence type="ECO:0000313" key="2">
    <source>
        <dbReference type="EMBL" id="KJA18045.1"/>
    </source>
</evidence>
<dbReference type="Pfam" id="PF09462">
    <property type="entry name" value="Mus7"/>
    <property type="match status" value="1"/>
</dbReference>
<feature type="compositionally biased region" description="Acidic residues" evidence="1">
    <location>
        <begin position="947"/>
        <end position="957"/>
    </location>
</feature>
<dbReference type="InterPro" id="IPR019021">
    <property type="entry name" value="Mms22"/>
</dbReference>
<dbReference type="GO" id="GO:0005634">
    <property type="term" value="C:nucleus"/>
    <property type="evidence" value="ECO:0007669"/>
    <property type="project" value="InterPro"/>
</dbReference>
<feature type="region of interest" description="Disordered" evidence="1">
    <location>
        <begin position="654"/>
        <end position="736"/>
    </location>
</feature>
<dbReference type="GO" id="GO:0031297">
    <property type="term" value="P:replication fork processing"/>
    <property type="evidence" value="ECO:0007669"/>
    <property type="project" value="InterPro"/>
</dbReference>
<feature type="compositionally biased region" description="Polar residues" evidence="1">
    <location>
        <begin position="255"/>
        <end position="264"/>
    </location>
</feature>
<dbReference type="PANTHER" id="PTHR28122">
    <property type="entry name" value="E3 UBIQUITIN-PROTEIN LIGASE SUBSTRATE RECEPTOR MMS22"/>
    <property type="match status" value="1"/>
</dbReference>
<feature type="compositionally biased region" description="Pro residues" evidence="1">
    <location>
        <begin position="183"/>
        <end position="193"/>
    </location>
</feature>
<dbReference type="PANTHER" id="PTHR28122:SF1">
    <property type="entry name" value="E3 UBIQUITIN-PROTEIN LIGASE SUBSTRATE RECEPTOR MMS22"/>
    <property type="match status" value="1"/>
</dbReference>
<dbReference type="OrthoDB" id="2386201at2759"/>
<dbReference type="GO" id="GO:0000724">
    <property type="term" value="P:double-strand break repair via homologous recombination"/>
    <property type="evidence" value="ECO:0007669"/>
    <property type="project" value="TreeGrafter"/>
</dbReference>
<accession>A0A0D2PCP1</accession>
<feature type="compositionally biased region" description="Basic and acidic residues" evidence="1">
    <location>
        <begin position="870"/>
        <end position="882"/>
    </location>
</feature>
<proteinExistence type="predicted"/>
<feature type="compositionally biased region" description="Basic and acidic residues" evidence="1">
    <location>
        <begin position="1067"/>
        <end position="1077"/>
    </location>
</feature>
<dbReference type="STRING" id="945553.A0A0D2PCP1"/>
<feature type="compositionally biased region" description="Pro residues" evidence="1">
    <location>
        <begin position="304"/>
        <end position="317"/>
    </location>
</feature>
<evidence type="ECO:0000256" key="1">
    <source>
        <dbReference type="SAM" id="MobiDB-lite"/>
    </source>
</evidence>
<feature type="region of interest" description="Disordered" evidence="1">
    <location>
        <begin position="31"/>
        <end position="211"/>
    </location>
</feature>
<name>A0A0D2PCP1_HYPSF</name>
<feature type="compositionally biased region" description="Basic and acidic residues" evidence="1">
    <location>
        <begin position="457"/>
        <end position="488"/>
    </location>
</feature>
<gene>
    <name evidence="2" type="ORF">HYPSUDRAFT_79351</name>
</gene>
<feature type="compositionally biased region" description="Acidic residues" evidence="1">
    <location>
        <begin position="392"/>
        <end position="404"/>
    </location>
</feature>
<feature type="compositionally biased region" description="Basic residues" evidence="1">
    <location>
        <begin position="913"/>
        <end position="928"/>
    </location>
</feature>
<feature type="compositionally biased region" description="Polar residues" evidence="1">
    <location>
        <begin position="830"/>
        <end position="841"/>
    </location>
</feature>
<keyword evidence="3" id="KW-1185">Reference proteome</keyword>
<dbReference type="OMA" id="DNRIDYM"/>
<feature type="compositionally biased region" description="Basic and acidic residues" evidence="1">
    <location>
        <begin position="704"/>
        <end position="727"/>
    </location>
</feature>
<feature type="compositionally biased region" description="Polar residues" evidence="1">
    <location>
        <begin position="929"/>
        <end position="941"/>
    </location>
</feature>
<feature type="region of interest" description="Disordered" evidence="1">
    <location>
        <begin position="819"/>
        <end position="981"/>
    </location>
</feature>
<dbReference type="GO" id="GO:0035361">
    <property type="term" value="C:Cul8-RING ubiquitin ligase complex"/>
    <property type="evidence" value="ECO:0007669"/>
    <property type="project" value="TreeGrafter"/>
</dbReference>